<feature type="compositionally biased region" description="Low complexity" evidence="6">
    <location>
        <begin position="1"/>
        <end position="25"/>
    </location>
</feature>
<dbReference type="Proteomes" id="UP000829354">
    <property type="component" value="Chromosome III"/>
</dbReference>
<dbReference type="EMBL" id="CP092622">
    <property type="protein sequence ID" value="UMM24659.1"/>
    <property type="molecule type" value="Genomic_DNA"/>
</dbReference>
<dbReference type="GO" id="GO:0019904">
    <property type="term" value="F:protein domain specific binding"/>
    <property type="evidence" value="ECO:0007669"/>
    <property type="project" value="InterPro"/>
</dbReference>
<evidence type="ECO:0000256" key="6">
    <source>
        <dbReference type="SAM" id="MobiDB-lite"/>
    </source>
</evidence>
<dbReference type="FunFam" id="1.20.1270.60:FF:000085">
    <property type="entry name" value="Predicted protein"/>
    <property type="match status" value="1"/>
</dbReference>
<evidence type="ECO:0000256" key="7">
    <source>
        <dbReference type="SAM" id="Phobius"/>
    </source>
</evidence>
<feature type="transmembrane region" description="Helical" evidence="7">
    <location>
        <begin position="1013"/>
        <end position="1035"/>
    </location>
</feature>
<keyword evidence="5" id="KW-0175">Coiled coil</keyword>
<keyword evidence="3" id="KW-0862">Zinc</keyword>
<evidence type="ECO:0000313" key="10">
    <source>
        <dbReference type="EMBL" id="UMM24659.1"/>
    </source>
</evidence>
<sequence>MMTGSSASPPEPSAPSLEPSFSAPPHNDAAAAGTPNRDSTDTMSRIPTGIKLPDAVAKKNHATTVATRSPISHCPLEKCPRIDTAQVAAKVESFKKWTIGTFKNSKQQLLEHMGKIDKTVDPEFEAQCEVLKDIHRRYGHVVAAAKNFSQVLSQMAEAEKKFSESFYQLSLKEEQIKAQCTTTSETMRGVGEQATSLDACLKYFISSMETVYNQTITDTLHTIYNTESARIEYDVDRNDISAAANPPQGQQPKTLPAGTAEKCEERKLKYEKLKNDAKIKMRLLEENRISVVATQLEKLQSALAAYYSGNAKLLEASVRELSILQSPQPSFIPTIHNHSPIPIFMSSPAMETTGSNGQNVRNLLDVIERHSGCSICMATLYNAVSCSPCLHTFCAGCIVQWTDQNASKCPMCRIAVLDISPNCMMRELVDSCLLVNPALERTEEDKIALDKFELGYIVKWLGTNDKKLLYIESIATLRSTPERGDQKYQNMMSRALELFKRILAFEAKTVSTAIVQRVLDKLINNLRKEAFHESLHFKYHRLECAYIYMVRQSYPELRHDEHSCLATHCFDLLTMQGVERGLDESYEETVNINLNMPNRIDKALKEMCPPRVSMPKPKSNPKSMVTFDVNAPEMNPTAPLGETTIAFFESNTNVVPPPTQRPSNVTIRRTSNVTIRRYQANQDALDDMTQIFDRNLTFTLPPRSMAPLRRSARLAARNEVQNRYSAYIEARRSYLDHSESEEDLEVRTILRRPQTYFRRSVSTSSEDQPQPTPAMVLVPTVTIQEAPKEVEIVVAEQPELIPSGSIIVQEVEILTPNEDEVKPDDPEQKSQDECAMCQKVGNYVRSSYEAGKARFQQLVNRLLDPSLHVTIRSEISNAAPTLLLALALFFVGITTISFVKVMSHGVHNEPSFFCRYFSGPFSPLFDALCKPEPFLLSEELPKVMCEVVDEIFSTLSEFFRTIGRGFSVFATLFTAIWHGLSENVFYGFHELGENLGENIGHLIHFVVQFFHQIIHLFLSSIATVAGAIAGVFTSLHDYLEPTRAEDVW</sequence>
<dbReference type="Gene3D" id="1.20.1270.60">
    <property type="entry name" value="Arfaptin homology (AH) domain/BAR domain"/>
    <property type="match status" value="1"/>
</dbReference>
<dbReference type="InterPro" id="IPR030798">
    <property type="entry name" value="Arfaptin_fam"/>
</dbReference>
<dbReference type="Pfam" id="PF13923">
    <property type="entry name" value="zf-C3HC4_2"/>
    <property type="match status" value="1"/>
</dbReference>
<evidence type="ECO:0000256" key="3">
    <source>
        <dbReference type="ARBA" id="ARBA00022833"/>
    </source>
</evidence>
<dbReference type="InterPro" id="IPR017907">
    <property type="entry name" value="Znf_RING_CS"/>
</dbReference>
<dbReference type="PANTHER" id="PTHR12141:SF5">
    <property type="entry name" value="ARFAPTIN"/>
    <property type="match status" value="1"/>
</dbReference>
<evidence type="ECO:0000256" key="4">
    <source>
        <dbReference type="PROSITE-ProRule" id="PRU00175"/>
    </source>
</evidence>
<keyword evidence="7" id="KW-1133">Transmembrane helix</keyword>
<dbReference type="SUPFAM" id="SSF57850">
    <property type="entry name" value="RING/U-box"/>
    <property type="match status" value="1"/>
</dbReference>
<dbReference type="InterPro" id="IPR027267">
    <property type="entry name" value="AH/BAR_dom_sf"/>
</dbReference>
<dbReference type="SMART" id="SM01015">
    <property type="entry name" value="Arfaptin"/>
    <property type="match status" value="1"/>
</dbReference>
<accession>A0AAE9JDC8</accession>
<evidence type="ECO:0008006" key="12">
    <source>
        <dbReference type="Google" id="ProtNLM"/>
    </source>
</evidence>
<dbReference type="SMART" id="SM00184">
    <property type="entry name" value="RING"/>
    <property type="match status" value="1"/>
</dbReference>
<keyword evidence="7" id="KW-0812">Transmembrane</keyword>
<protein>
    <recommendedName>
        <fullName evidence="12">RING-type domain-containing protein</fullName>
    </recommendedName>
</protein>
<dbReference type="GO" id="GO:0008270">
    <property type="term" value="F:zinc ion binding"/>
    <property type="evidence" value="ECO:0007669"/>
    <property type="project" value="UniProtKB-KW"/>
</dbReference>
<dbReference type="PROSITE" id="PS50870">
    <property type="entry name" value="AH"/>
    <property type="match status" value="1"/>
</dbReference>
<keyword evidence="1" id="KW-0479">Metal-binding</keyword>
<feature type="region of interest" description="Disordered" evidence="6">
    <location>
        <begin position="1"/>
        <end position="47"/>
    </location>
</feature>
<dbReference type="Gene3D" id="3.30.40.10">
    <property type="entry name" value="Zinc/RING finger domain, C3HC4 (zinc finger)"/>
    <property type="match status" value="1"/>
</dbReference>
<evidence type="ECO:0000256" key="2">
    <source>
        <dbReference type="ARBA" id="ARBA00022771"/>
    </source>
</evidence>
<keyword evidence="7" id="KW-0472">Membrane</keyword>
<dbReference type="AlphaFoldDB" id="A0AAE9JDC8"/>
<evidence type="ECO:0000259" key="8">
    <source>
        <dbReference type="PROSITE" id="PS50089"/>
    </source>
</evidence>
<dbReference type="CDD" id="cd07660">
    <property type="entry name" value="BAR_Arfaptin"/>
    <property type="match status" value="1"/>
</dbReference>
<dbReference type="InterPro" id="IPR001841">
    <property type="entry name" value="Znf_RING"/>
</dbReference>
<feature type="coiled-coil region" evidence="5">
    <location>
        <begin position="260"/>
        <end position="287"/>
    </location>
</feature>
<evidence type="ECO:0000313" key="11">
    <source>
        <dbReference type="Proteomes" id="UP000829354"/>
    </source>
</evidence>
<dbReference type="InterPro" id="IPR013083">
    <property type="entry name" value="Znf_RING/FYVE/PHD"/>
</dbReference>
<evidence type="ECO:0000256" key="1">
    <source>
        <dbReference type="ARBA" id="ARBA00022723"/>
    </source>
</evidence>
<dbReference type="Pfam" id="PF06456">
    <property type="entry name" value="Arfaptin"/>
    <property type="match status" value="1"/>
</dbReference>
<feature type="domain" description="AH" evidence="9">
    <location>
        <begin position="119"/>
        <end position="319"/>
    </location>
</feature>
<keyword evidence="11" id="KW-1185">Reference proteome</keyword>
<reference evidence="10 11" key="1">
    <citation type="submission" date="2022-04" db="EMBL/GenBank/DDBJ databases">
        <title>Chromosome-level reference genomes for two strains of Caenorhabditis briggsae: an improved platform for comparative genomics.</title>
        <authorList>
            <person name="Stevens L."/>
            <person name="Andersen E."/>
        </authorList>
    </citation>
    <scope>NUCLEOTIDE SEQUENCE [LARGE SCALE GENOMIC DNA]</scope>
    <source>
        <strain evidence="10">VX34</strain>
        <tissue evidence="10">Whole-organism</tissue>
    </source>
</reference>
<feature type="domain" description="RING-type" evidence="8">
    <location>
        <begin position="373"/>
        <end position="413"/>
    </location>
</feature>
<keyword evidence="2 4" id="KW-0863">Zinc-finger</keyword>
<dbReference type="SUPFAM" id="SSF103657">
    <property type="entry name" value="BAR/IMD domain-like"/>
    <property type="match status" value="1"/>
</dbReference>
<name>A0AAE9JDC8_CAEBR</name>
<feature type="transmembrane region" description="Helical" evidence="7">
    <location>
        <begin position="878"/>
        <end position="899"/>
    </location>
</feature>
<organism evidence="10 11">
    <name type="scientific">Caenorhabditis briggsae</name>
    <dbReference type="NCBI Taxonomy" id="6238"/>
    <lineage>
        <taxon>Eukaryota</taxon>
        <taxon>Metazoa</taxon>
        <taxon>Ecdysozoa</taxon>
        <taxon>Nematoda</taxon>
        <taxon>Chromadorea</taxon>
        <taxon>Rhabditida</taxon>
        <taxon>Rhabditina</taxon>
        <taxon>Rhabditomorpha</taxon>
        <taxon>Rhabditoidea</taxon>
        <taxon>Rhabditidae</taxon>
        <taxon>Peloderinae</taxon>
        <taxon>Caenorhabditis</taxon>
    </lineage>
</organism>
<gene>
    <name evidence="10" type="ORF">L5515_004785</name>
</gene>
<dbReference type="PROSITE" id="PS00518">
    <property type="entry name" value="ZF_RING_1"/>
    <property type="match status" value="1"/>
</dbReference>
<dbReference type="GO" id="GO:0005737">
    <property type="term" value="C:cytoplasm"/>
    <property type="evidence" value="ECO:0007669"/>
    <property type="project" value="UniProtKB-ARBA"/>
</dbReference>
<dbReference type="InterPro" id="IPR010504">
    <property type="entry name" value="AH_dom"/>
</dbReference>
<dbReference type="PANTHER" id="PTHR12141">
    <property type="entry name" value="ARFAPTIN-RELATED"/>
    <property type="match status" value="1"/>
</dbReference>
<evidence type="ECO:0000256" key="5">
    <source>
        <dbReference type="SAM" id="Coils"/>
    </source>
</evidence>
<dbReference type="PROSITE" id="PS50089">
    <property type="entry name" value="ZF_RING_2"/>
    <property type="match status" value="1"/>
</dbReference>
<proteinExistence type="predicted"/>
<evidence type="ECO:0000259" key="9">
    <source>
        <dbReference type="PROSITE" id="PS50870"/>
    </source>
</evidence>
<feature type="transmembrane region" description="Helical" evidence="7">
    <location>
        <begin position="962"/>
        <end position="980"/>
    </location>
</feature>